<keyword evidence="2" id="KW-1185">Reference proteome</keyword>
<gene>
    <name evidence="1" type="ORF">G3446_19260</name>
</gene>
<reference evidence="1 2" key="1">
    <citation type="submission" date="2020-02" db="EMBL/GenBank/DDBJ databases">
        <title>Genome sequences of Thiorhodococcus mannitoliphagus and Thiorhodococcus minor, purple sulfur photosynthetic bacteria in the gammaproteobacterial family, Chromatiaceae.</title>
        <authorList>
            <person name="Aviles F.A."/>
            <person name="Meyer T.E."/>
            <person name="Kyndt J.A."/>
        </authorList>
    </citation>
    <scope>NUCLEOTIDE SEQUENCE [LARGE SCALE GENOMIC DNA]</scope>
    <source>
        <strain evidence="1 2">DSM 11518</strain>
    </source>
</reference>
<organism evidence="1 2">
    <name type="scientific">Thiorhodococcus minor</name>
    <dbReference type="NCBI Taxonomy" id="57489"/>
    <lineage>
        <taxon>Bacteria</taxon>
        <taxon>Pseudomonadati</taxon>
        <taxon>Pseudomonadota</taxon>
        <taxon>Gammaproteobacteria</taxon>
        <taxon>Chromatiales</taxon>
        <taxon>Chromatiaceae</taxon>
        <taxon>Thiorhodococcus</taxon>
    </lineage>
</organism>
<evidence type="ECO:0000313" key="1">
    <source>
        <dbReference type="EMBL" id="NEV63999.1"/>
    </source>
</evidence>
<dbReference type="EMBL" id="JAAIJQ010000070">
    <property type="protein sequence ID" value="NEV63999.1"/>
    <property type="molecule type" value="Genomic_DNA"/>
</dbReference>
<protein>
    <submittedName>
        <fullName evidence="1">Uncharacterized protein</fullName>
    </submittedName>
</protein>
<sequence length="263" mass="29085">MLCDRDRKAFSDLLDELGETYGQTVSARLKQTWWRLLAERLDLPTLRQVLDAHLLDAERGRYFPRPSDVIAALERAGGGRPGADEAWALAIDTFDEAASVCVTEEILLAAAAAAPVWERGDRVGARMAFKAAYDRLVAERRRQGQPPQWRLSLGWDPAQRADAAQRAVATGRLPPEVVRHLLPTPDDVHRPKRLTGTVVTLPQTEEATARQQLRALRTLILRAVPPAAAPASERADARRAHIAQRKRTAAKAVADLRTRRGAP</sequence>
<evidence type="ECO:0000313" key="2">
    <source>
        <dbReference type="Proteomes" id="UP000483379"/>
    </source>
</evidence>
<comment type="caution">
    <text evidence="1">The sequence shown here is derived from an EMBL/GenBank/DDBJ whole genome shotgun (WGS) entry which is preliminary data.</text>
</comment>
<dbReference type="RefSeq" id="WP_164454477.1">
    <property type="nucleotide sequence ID" value="NZ_JAAIJQ010000070.1"/>
</dbReference>
<dbReference type="AlphaFoldDB" id="A0A6M0K3K9"/>
<dbReference type="Proteomes" id="UP000483379">
    <property type="component" value="Unassembled WGS sequence"/>
</dbReference>
<accession>A0A6M0K3K9</accession>
<name>A0A6M0K3K9_9GAMM</name>
<proteinExistence type="predicted"/>